<dbReference type="Proteomes" id="UP000663699">
    <property type="component" value="Chromosome 17"/>
</dbReference>
<proteinExistence type="predicted"/>
<accession>A0A899G3G9</accession>
<organism evidence="1 2">
    <name type="scientific">Pneumocystis wakefieldiae</name>
    <dbReference type="NCBI Taxonomy" id="38082"/>
    <lineage>
        <taxon>Eukaryota</taxon>
        <taxon>Fungi</taxon>
        <taxon>Dikarya</taxon>
        <taxon>Ascomycota</taxon>
        <taxon>Taphrinomycotina</taxon>
        <taxon>Pneumocystomycetes</taxon>
        <taxon>Pneumocystaceae</taxon>
        <taxon>Pneumocystis</taxon>
    </lineage>
</organism>
<evidence type="ECO:0000313" key="1">
    <source>
        <dbReference type="EMBL" id="QSL67124.1"/>
    </source>
</evidence>
<sequence length="262" mass="30707">MIHGNSETQWKSLTNLGIYSIAYEPGMTLELLLDEISKKLDHYLKHKSDDQLQNNDMEIDDIQGDSYQYSEPMDDDPFSRAMKQNIEFKEDPMHVDCIPLKDTPLSEECRAFLGELLQDISMTTTEASEILLKRHMIRVLDSDFSAEYLLKGCTFPPKRIDDIFHIIQKHWNSIFKELFKTHSYKERIIEMTKEYQQWSKWALLGMGVGPSPIQLSNWLEEILVFWKTLTTVSATDIAQDKATLWRQQIRKLNEKNSNRNIL</sequence>
<evidence type="ECO:0000313" key="2">
    <source>
        <dbReference type="Proteomes" id="UP000663699"/>
    </source>
</evidence>
<keyword evidence="2" id="KW-1185">Reference proteome</keyword>
<dbReference type="AlphaFoldDB" id="A0A899G3G9"/>
<dbReference type="EMBL" id="CP054548">
    <property type="protein sequence ID" value="QSL67124.1"/>
    <property type="molecule type" value="Genomic_DNA"/>
</dbReference>
<dbReference type="OrthoDB" id="2017974at2759"/>
<gene>
    <name evidence="1" type="ORF">MERGE_001513</name>
</gene>
<reference evidence="1" key="1">
    <citation type="submission" date="2020-06" db="EMBL/GenBank/DDBJ databases">
        <title>Genomes of multiple members of Pneumocystis genus reveal paths to human pathogen Pneumocystis jirovecii.</title>
        <authorList>
            <person name="Cisse O.H."/>
            <person name="Ma L."/>
            <person name="Dekker J."/>
            <person name="Khil P."/>
            <person name="Jo J."/>
            <person name="Brenchley J."/>
            <person name="Blair R."/>
            <person name="Pahar B."/>
            <person name="Chabe M."/>
            <person name="Van Rompay K.A."/>
            <person name="Keesler R."/>
            <person name="Sukura A."/>
            <person name="Hirsch V."/>
            <person name="Kutty G."/>
            <person name="Liu Y."/>
            <person name="Peng L."/>
            <person name="Chen J."/>
            <person name="Song J."/>
            <person name="Weissenbacher-Lang C."/>
            <person name="Xu J."/>
            <person name="Upham N.S."/>
            <person name="Stajich J.E."/>
            <person name="Cuomo C.A."/>
            <person name="Cushion M.T."/>
            <person name="Kovacs J.A."/>
        </authorList>
    </citation>
    <scope>NUCLEOTIDE SEQUENCE</scope>
    <source>
        <strain evidence="1">2A</strain>
    </source>
</reference>
<protein>
    <submittedName>
        <fullName evidence="1">Uncharacterized protein</fullName>
    </submittedName>
</protein>
<name>A0A899G3G9_9ASCO</name>